<reference evidence="2 3" key="1">
    <citation type="submission" date="2015-01" db="EMBL/GenBank/DDBJ databases">
        <title>Evolution of Trichinella species and genotypes.</title>
        <authorList>
            <person name="Korhonen P.K."/>
            <person name="Edoardo P."/>
            <person name="Giuseppe L.R."/>
            <person name="Gasser R.B."/>
        </authorList>
    </citation>
    <scope>NUCLEOTIDE SEQUENCE [LARGE SCALE GENOMIC DNA]</scope>
    <source>
        <strain evidence="2">ISS417</strain>
    </source>
</reference>
<accession>A0A0V0TBG0</accession>
<protein>
    <recommendedName>
        <fullName evidence="4">Granulins domain-containing protein</fullName>
    </recommendedName>
</protein>
<name>A0A0V0TBG0_9BILA</name>
<keyword evidence="1" id="KW-0732">Signal</keyword>
<gene>
    <name evidence="2" type="ORF">T05_13149</name>
</gene>
<feature type="chain" id="PRO_5006869066" description="Granulins domain-containing protein" evidence="1">
    <location>
        <begin position="29"/>
        <end position="93"/>
    </location>
</feature>
<dbReference type="EMBL" id="JYDJ01000373">
    <property type="protein sequence ID" value="KRX36314.1"/>
    <property type="molecule type" value="Genomic_DNA"/>
</dbReference>
<organism evidence="2 3">
    <name type="scientific">Trichinella murrelli</name>
    <dbReference type="NCBI Taxonomy" id="144512"/>
    <lineage>
        <taxon>Eukaryota</taxon>
        <taxon>Metazoa</taxon>
        <taxon>Ecdysozoa</taxon>
        <taxon>Nematoda</taxon>
        <taxon>Enoplea</taxon>
        <taxon>Dorylaimia</taxon>
        <taxon>Trichinellida</taxon>
        <taxon>Trichinellidae</taxon>
        <taxon>Trichinella</taxon>
    </lineage>
</organism>
<sequence>MVFFGSLFKANFLIRKLVALLFSANVEAEFCSLNVKNENSAKKEAVCSCVKKMNSVVSCCPSHLSCLEFKDTCCVDATTVKQAQAYPLFMDDE</sequence>
<evidence type="ECO:0000313" key="2">
    <source>
        <dbReference type="EMBL" id="KRX36314.1"/>
    </source>
</evidence>
<evidence type="ECO:0000313" key="3">
    <source>
        <dbReference type="Proteomes" id="UP000055048"/>
    </source>
</evidence>
<evidence type="ECO:0000256" key="1">
    <source>
        <dbReference type="SAM" id="SignalP"/>
    </source>
</evidence>
<proteinExistence type="predicted"/>
<dbReference type="AlphaFoldDB" id="A0A0V0TBG0"/>
<comment type="caution">
    <text evidence="2">The sequence shown here is derived from an EMBL/GenBank/DDBJ whole genome shotgun (WGS) entry which is preliminary data.</text>
</comment>
<keyword evidence="3" id="KW-1185">Reference proteome</keyword>
<feature type="signal peptide" evidence="1">
    <location>
        <begin position="1"/>
        <end position="28"/>
    </location>
</feature>
<evidence type="ECO:0008006" key="4">
    <source>
        <dbReference type="Google" id="ProtNLM"/>
    </source>
</evidence>
<dbReference type="Proteomes" id="UP000055048">
    <property type="component" value="Unassembled WGS sequence"/>
</dbReference>